<dbReference type="EMBL" id="LAZR01006055">
    <property type="protein sequence ID" value="KKM95081.1"/>
    <property type="molecule type" value="Genomic_DNA"/>
</dbReference>
<organism evidence="2">
    <name type="scientific">marine sediment metagenome</name>
    <dbReference type="NCBI Taxonomy" id="412755"/>
    <lineage>
        <taxon>unclassified sequences</taxon>
        <taxon>metagenomes</taxon>
        <taxon>ecological metagenomes</taxon>
    </lineage>
</organism>
<dbReference type="InterPro" id="IPR019096">
    <property type="entry name" value="YopX_protein"/>
</dbReference>
<dbReference type="SUPFAM" id="SSF159006">
    <property type="entry name" value="YopX-like"/>
    <property type="match status" value="1"/>
</dbReference>
<accession>A0A0F9M6Y6</accession>
<dbReference type="InterPro" id="IPR023385">
    <property type="entry name" value="YopX-like_C"/>
</dbReference>
<evidence type="ECO:0000313" key="2">
    <source>
        <dbReference type="EMBL" id="KKM95081.1"/>
    </source>
</evidence>
<dbReference type="Pfam" id="PF09643">
    <property type="entry name" value="YopX"/>
    <property type="match status" value="1"/>
</dbReference>
<sequence>MKDREIKFRAWDNKNKTWIYSDHLKGSMAWFWDMVFKYGAKVTEYTGLKDKNKVEIYEGDIVKYNDPLFKHCKIWKVIYKDAAFQLKHIHEHVFGSLNPAPSLGEVIGSIYENKELLNG</sequence>
<dbReference type="AlphaFoldDB" id="A0A0F9M6Y6"/>
<dbReference type="Gene3D" id="2.30.30.290">
    <property type="entry name" value="YopX-like domains"/>
    <property type="match status" value="1"/>
</dbReference>
<name>A0A0F9M6Y6_9ZZZZ</name>
<gene>
    <name evidence="2" type="ORF">LCGC14_1191820</name>
</gene>
<protein>
    <recommendedName>
        <fullName evidence="1">YopX protein domain-containing protein</fullName>
    </recommendedName>
</protein>
<dbReference type="Gene3D" id="3.30.1490.160">
    <property type="entry name" value="ctc02137 like domains"/>
    <property type="match status" value="1"/>
</dbReference>
<comment type="caution">
    <text evidence="2">The sequence shown here is derived from an EMBL/GenBank/DDBJ whole genome shotgun (WGS) entry which is preliminary data.</text>
</comment>
<reference evidence="2" key="1">
    <citation type="journal article" date="2015" name="Nature">
        <title>Complex archaea that bridge the gap between prokaryotes and eukaryotes.</title>
        <authorList>
            <person name="Spang A."/>
            <person name="Saw J.H."/>
            <person name="Jorgensen S.L."/>
            <person name="Zaremba-Niedzwiedzka K."/>
            <person name="Martijn J."/>
            <person name="Lind A.E."/>
            <person name="van Eijk R."/>
            <person name="Schleper C."/>
            <person name="Guy L."/>
            <person name="Ettema T.J."/>
        </authorList>
    </citation>
    <scope>NUCLEOTIDE SEQUENCE</scope>
</reference>
<evidence type="ECO:0000259" key="1">
    <source>
        <dbReference type="Pfam" id="PF09643"/>
    </source>
</evidence>
<feature type="domain" description="YopX protein" evidence="1">
    <location>
        <begin position="7"/>
        <end position="117"/>
    </location>
</feature>
<proteinExistence type="predicted"/>